<dbReference type="InterPro" id="IPR015943">
    <property type="entry name" value="WD40/YVTN_repeat-like_dom_sf"/>
</dbReference>
<dbReference type="Gene3D" id="2.130.10.10">
    <property type="entry name" value="YVTN repeat-like/Quinoprotein amine dehydrogenase"/>
    <property type="match status" value="2"/>
</dbReference>
<dbReference type="PANTHER" id="PTHR47197">
    <property type="entry name" value="PROTEIN NIRF"/>
    <property type="match status" value="1"/>
</dbReference>
<accession>A0A5R9KMA2</accession>
<evidence type="ECO:0000259" key="3">
    <source>
        <dbReference type="Pfam" id="PF21783"/>
    </source>
</evidence>
<evidence type="ECO:0000313" key="4">
    <source>
        <dbReference type="EMBL" id="TLU97335.1"/>
    </source>
</evidence>
<organism evidence="4 5">
    <name type="scientific">Dyadobacter luticola</name>
    <dbReference type="NCBI Taxonomy" id="1979387"/>
    <lineage>
        <taxon>Bacteria</taxon>
        <taxon>Pseudomonadati</taxon>
        <taxon>Bacteroidota</taxon>
        <taxon>Cytophagia</taxon>
        <taxon>Cytophagales</taxon>
        <taxon>Spirosomataceae</taxon>
        <taxon>Dyadobacter</taxon>
    </lineage>
</organism>
<reference evidence="4 5" key="1">
    <citation type="submission" date="2019-05" db="EMBL/GenBank/DDBJ databases">
        <authorList>
            <person name="Qu J.-H."/>
        </authorList>
    </citation>
    <scope>NUCLEOTIDE SEQUENCE [LARGE SCALE GENOMIC DNA]</scope>
    <source>
        <strain evidence="4 5">T17</strain>
    </source>
</reference>
<dbReference type="InterPro" id="IPR051200">
    <property type="entry name" value="Host-pathogen_enzymatic-act"/>
</dbReference>
<dbReference type="InterPro" id="IPR048433">
    <property type="entry name" value="YNCE-like_beta-prop"/>
</dbReference>
<gene>
    <name evidence="4" type="ORF">FEN17_26470</name>
</gene>
<feature type="domain" description="YNCE-like beta-propeller" evidence="3">
    <location>
        <begin position="182"/>
        <end position="289"/>
    </location>
</feature>
<evidence type="ECO:0000313" key="5">
    <source>
        <dbReference type="Proteomes" id="UP000306402"/>
    </source>
</evidence>
<feature type="chain" id="PRO_5024317242" description="YNCE-like beta-propeller domain-containing protein" evidence="2">
    <location>
        <begin position="22"/>
        <end position="355"/>
    </location>
</feature>
<evidence type="ECO:0000256" key="2">
    <source>
        <dbReference type="SAM" id="SignalP"/>
    </source>
</evidence>
<dbReference type="SUPFAM" id="SSF51004">
    <property type="entry name" value="C-terminal (heme d1) domain of cytochrome cd1-nitrite reductase"/>
    <property type="match status" value="1"/>
</dbReference>
<dbReference type="Pfam" id="PF21783">
    <property type="entry name" value="YNCE"/>
    <property type="match status" value="1"/>
</dbReference>
<dbReference type="InterPro" id="IPR011048">
    <property type="entry name" value="Haem_d1_sf"/>
</dbReference>
<dbReference type="PROSITE" id="PS51257">
    <property type="entry name" value="PROKAR_LIPOPROTEIN"/>
    <property type="match status" value="1"/>
</dbReference>
<dbReference type="PANTHER" id="PTHR47197:SF3">
    <property type="entry name" value="DIHYDRO-HEME D1 DEHYDROGENASE"/>
    <property type="match status" value="1"/>
</dbReference>
<keyword evidence="1 2" id="KW-0732">Signal</keyword>
<dbReference type="NCBIfam" id="TIGR02276">
    <property type="entry name" value="beta_rpt_yvtn"/>
    <property type="match status" value="2"/>
</dbReference>
<dbReference type="Proteomes" id="UP000306402">
    <property type="component" value="Unassembled WGS sequence"/>
</dbReference>
<sequence>MLRITYGAVLLLAITSFSACRKHVMDDMPMEENIDYPAAYVVNGEDATVSVIRLSDQKVSETLDLMTGSMGMAMWPHHIYHLQSLGEHRLTVAVPGMDLSAGHAGGMEGMTGRVLVLDAVKGTVLKDLEVPVMNHNAVYSPDGKEIWTSQMEMEGKVLVYDAATYSLKNTIPVGMEPAEVTFSSDGSKVYVANSGDDNVSVINPSSKAVTATISVGDNPVAAWIGYDRKMYVDNEEGQSISVIDIATDKVIQTIALGFMPGSAAHLAKKEELWVTDPDNGKVHFWKWDGAMKEWMHAGVFDTAAGAHAVGFTADGNTAYVTNQMAQSVSVINTLSHTKIKDIAVGKKPNGIVLKQ</sequence>
<feature type="signal peptide" evidence="2">
    <location>
        <begin position="1"/>
        <end position="21"/>
    </location>
</feature>
<dbReference type="OrthoDB" id="9803927at2"/>
<dbReference type="EMBL" id="VCEJ01000009">
    <property type="protein sequence ID" value="TLU97335.1"/>
    <property type="molecule type" value="Genomic_DNA"/>
</dbReference>
<evidence type="ECO:0000256" key="1">
    <source>
        <dbReference type="ARBA" id="ARBA00022729"/>
    </source>
</evidence>
<name>A0A5R9KMA2_9BACT</name>
<dbReference type="InterPro" id="IPR011964">
    <property type="entry name" value="YVTN_b-propeller_repeat"/>
</dbReference>
<protein>
    <recommendedName>
        <fullName evidence="3">YNCE-like beta-propeller domain-containing protein</fullName>
    </recommendedName>
</protein>
<keyword evidence="5" id="KW-1185">Reference proteome</keyword>
<dbReference type="RefSeq" id="WP_138368450.1">
    <property type="nucleotide sequence ID" value="NZ_VCEJ01000009.1"/>
</dbReference>
<comment type="caution">
    <text evidence="4">The sequence shown here is derived from an EMBL/GenBank/DDBJ whole genome shotgun (WGS) entry which is preliminary data.</text>
</comment>
<dbReference type="AlphaFoldDB" id="A0A5R9KMA2"/>
<proteinExistence type="predicted"/>